<accession>A0A2V5JVW8</accession>
<dbReference type="EMBL" id="QJVJ01000017">
    <property type="protein sequence ID" value="PYI50661.1"/>
    <property type="molecule type" value="Genomic_DNA"/>
</dbReference>
<name>A0A2V5JVW8_9BACL</name>
<dbReference type="Proteomes" id="UP000247476">
    <property type="component" value="Unassembled WGS sequence"/>
</dbReference>
<keyword evidence="3" id="KW-1185">Reference proteome</keyword>
<dbReference type="InterPro" id="IPR013813">
    <property type="entry name" value="Endoribo_LPSP/chorism_mut-like"/>
</dbReference>
<dbReference type="InterPro" id="IPR035959">
    <property type="entry name" value="RutC-like_sf"/>
</dbReference>
<comment type="caution">
    <text evidence="2">The sequence shown here is derived from an EMBL/GenBank/DDBJ whole genome shotgun (WGS) entry which is preliminary data.</text>
</comment>
<dbReference type="PANTHER" id="PTHR43760">
    <property type="entry name" value="ENDORIBONUCLEASE-RELATED"/>
    <property type="match status" value="1"/>
</dbReference>
<evidence type="ECO:0000313" key="2">
    <source>
        <dbReference type="EMBL" id="PYI50661.1"/>
    </source>
</evidence>
<dbReference type="CDD" id="cd02199">
    <property type="entry name" value="YjgF_YER057c_UK114_like_1"/>
    <property type="match status" value="1"/>
</dbReference>
<feature type="domain" description="Endoribonuclease L-PSP/chorismate mutase-like" evidence="1">
    <location>
        <begin position="60"/>
        <end position="170"/>
    </location>
</feature>
<gene>
    <name evidence="2" type="ORF">DLM86_28225</name>
</gene>
<dbReference type="Gene3D" id="3.30.1330.40">
    <property type="entry name" value="RutC-like"/>
    <property type="match status" value="1"/>
</dbReference>
<protein>
    <recommendedName>
        <fullName evidence="1">Endoribonuclease L-PSP/chorismate mutase-like domain-containing protein</fullName>
    </recommendedName>
</protein>
<reference evidence="2 3" key="1">
    <citation type="submission" date="2018-05" db="EMBL/GenBank/DDBJ databases">
        <title>Paenibacillus flagellatus sp. nov., isolated from selenium mineral soil.</title>
        <authorList>
            <person name="Dai X."/>
        </authorList>
    </citation>
    <scope>NUCLEOTIDE SEQUENCE [LARGE SCALE GENOMIC DNA]</scope>
    <source>
        <strain evidence="2 3">DXL2</strain>
    </source>
</reference>
<sequence length="181" mass="19110">MGLSSRGFMEGLSNKCVYFTDGGEGDMDRQQYEAVKTKLGWKPDPTVKPPGLIMSVRVDGNVAYVSGHVAFSGGELAYKGRIGADVTIEEGKLSAALSTVNCLESLDKEVGLERVDKILKVTGYLSCAEHVTEHPAIMNAASELLIGVFGEAGKHARAALGIHTLPLGASTEVDMVVSLKG</sequence>
<dbReference type="PANTHER" id="PTHR43760:SF1">
    <property type="entry name" value="ENDORIBONUCLEASE L-PSP_CHORISMATE MUTASE-LIKE DOMAIN-CONTAINING PROTEIN"/>
    <property type="match status" value="1"/>
</dbReference>
<organism evidence="2 3">
    <name type="scientific">Paenibacillus flagellatus</name>
    <dbReference type="NCBI Taxonomy" id="2211139"/>
    <lineage>
        <taxon>Bacteria</taxon>
        <taxon>Bacillati</taxon>
        <taxon>Bacillota</taxon>
        <taxon>Bacilli</taxon>
        <taxon>Bacillales</taxon>
        <taxon>Paenibacillaceae</taxon>
        <taxon>Paenibacillus</taxon>
    </lineage>
</organism>
<evidence type="ECO:0000313" key="3">
    <source>
        <dbReference type="Proteomes" id="UP000247476"/>
    </source>
</evidence>
<evidence type="ECO:0000259" key="1">
    <source>
        <dbReference type="Pfam" id="PF14588"/>
    </source>
</evidence>
<proteinExistence type="predicted"/>
<dbReference type="Pfam" id="PF14588">
    <property type="entry name" value="YjgF_endoribonc"/>
    <property type="match status" value="1"/>
</dbReference>
<dbReference type="AlphaFoldDB" id="A0A2V5JVW8"/>
<dbReference type="SUPFAM" id="SSF55298">
    <property type="entry name" value="YjgF-like"/>
    <property type="match status" value="1"/>
</dbReference>